<dbReference type="EMBL" id="PGTK01000002">
    <property type="protein sequence ID" value="PJF31688.1"/>
    <property type="molecule type" value="Genomic_DNA"/>
</dbReference>
<accession>A0A2M8P2C5</accession>
<feature type="region of interest" description="Disordered" evidence="5">
    <location>
        <begin position="68"/>
        <end position="108"/>
    </location>
</feature>
<feature type="compositionally biased region" description="Pro residues" evidence="5">
    <location>
        <begin position="88"/>
        <end position="107"/>
    </location>
</feature>
<feature type="compositionally biased region" description="Low complexity" evidence="5">
    <location>
        <begin position="68"/>
        <end position="87"/>
    </location>
</feature>
<dbReference type="Gene3D" id="1.10.760.10">
    <property type="entry name" value="Cytochrome c-like domain"/>
    <property type="match status" value="1"/>
</dbReference>
<evidence type="ECO:0000313" key="8">
    <source>
        <dbReference type="EMBL" id="PJF31688.1"/>
    </source>
</evidence>
<dbReference type="AlphaFoldDB" id="A0A2M8P2C5"/>
<sequence length="222" mass="23851">MIAKHAPRLILALVLVTLAACGTPATPAPPFPPTLELPTRVPIQPTPDSRIVEATPQVQPTRVALEPTATPTRVRPSPTPTITLIPPTNTPVPPTETPTPSPTPQPDPARGAILFANGFPNRPEVPTCASCHYVEPVEVNDLVGPVMYGIADRAARRDPNEVSAVAYLRNSIILPNKYLVPNEGDKVYAVGGVSLMHQTYAEELTPDEINDLVAYMLTLRAR</sequence>
<evidence type="ECO:0000256" key="4">
    <source>
        <dbReference type="PROSITE-ProRule" id="PRU00433"/>
    </source>
</evidence>
<evidence type="ECO:0000256" key="5">
    <source>
        <dbReference type="SAM" id="MobiDB-lite"/>
    </source>
</evidence>
<dbReference type="GO" id="GO:0009055">
    <property type="term" value="F:electron transfer activity"/>
    <property type="evidence" value="ECO:0007669"/>
    <property type="project" value="InterPro"/>
</dbReference>
<dbReference type="Proteomes" id="UP000228921">
    <property type="component" value="Unassembled WGS sequence"/>
</dbReference>
<dbReference type="Pfam" id="PF00034">
    <property type="entry name" value="Cytochrom_C"/>
    <property type="match status" value="1"/>
</dbReference>
<reference evidence="8 9" key="1">
    <citation type="submission" date="2017-11" db="EMBL/GenBank/DDBJ databases">
        <title>Evolution of Phototrophy in the Chloroflexi Phylum Driven by Horizontal Gene Transfer.</title>
        <authorList>
            <person name="Ward L.M."/>
            <person name="Hemp J."/>
            <person name="Shih P.M."/>
            <person name="Mcglynn S.E."/>
            <person name="Fischer W."/>
        </authorList>
    </citation>
    <scope>NUCLEOTIDE SEQUENCE [LARGE SCALE GENOMIC DNA]</scope>
    <source>
        <strain evidence="8">CP2_2F</strain>
    </source>
</reference>
<dbReference type="GO" id="GO:0020037">
    <property type="term" value="F:heme binding"/>
    <property type="evidence" value="ECO:0007669"/>
    <property type="project" value="InterPro"/>
</dbReference>
<keyword evidence="6" id="KW-0732">Signal</keyword>
<dbReference type="InterPro" id="IPR009056">
    <property type="entry name" value="Cyt_c-like_dom"/>
</dbReference>
<feature type="chain" id="PRO_5014870221" description="Cytochrome c domain-containing protein" evidence="6">
    <location>
        <begin position="20"/>
        <end position="222"/>
    </location>
</feature>
<keyword evidence="2 4" id="KW-0479">Metal-binding</keyword>
<dbReference type="SUPFAM" id="SSF46626">
    <property type="entry name" value="Cytochrome c"/>
    <property type="match status" value="1"/>
</dbReference>
<organism evidence="8 9">
    <name type="scientific">Candidatus Thermofonsia Clade 1 bacterium</name>
    <dbReference type="NCBI Taxonomy" id="2364210"/>
    <lineage>
        <taxon>Bacteria</taxon>
        <taxon>Bacillati</taxon>
        <taxon>Chloroflexota</taxon>
        <taxon>Candidatus Thermofontia</taxon>
        <taxon>Candidatus Thermofonsia Clade 1</taxon>
    </lineage>
</organism>
<dbReference type="PROSITE" id="PS51257">
    <property type="entry name" value="PROKAR_LIPOPROTEIN"/>
    <property type="match status" value="1"/>
</dbReference>
<gene>
    <name evidence="8" type="ORF">CUN51_01745</name>
</gene>
<feature type="domain" description="Cytochrome c" evidence="7">
    <location>
        <begin position="106"/>
        <end position="220"/>
    </location>
</feature>
<evidence type="ECO:0000256" key="2">
    <source>
        <dbReference type="ARBA" id="ARBA00022723"/>
    </source>
</evidence>
<feature type="signal peptide" evidence="6">
    <location>
        <begin position="1"/>
        <end position="19"/>
    </location>
</feature>
<name>A0A2M8P2C5_9CHLR</name>
<evidence type="ECO:0000313" key="9">
    <source>
        <dbReference type="Proteomes" id="UP000228921"/>
    </source>
</evidence>
<evidence type="ECO:0000256" key="3">
    <source>
        <dbReference type="ARBA" id="ARBA00023004"/>
    </source>
</evidence>
<dbReference type="PRINTS" id="PR01217">
    <property type="entry name" value="PRICHEXTENSN"/>
</dbReference>
<dbReference type="GO" id="GO:0046872">
    <property type="term" value="F:metal ion binding"/>
    <property type="evidence" value="ECO:0007669"/>
    <property type="project" value="UniProtKB-KW"/>
</dbReference>
<proteinExistence type="predicted"/>
<evidence type="ECO:0000256" key="6">
    <source>
        <dbReference type="SAM" id="SignalP"/>
    </source>
</evidence>
<dbReference type="InterPro" id="IPR036909">
    <property type="entry name" value="Cyt_c-like_dom_sf"/>
</dbReference>
<protein>
    <recommendedName>
        <fullName evidence="7">Cytochrome c domain-containing protein</fullName>
    </recommendedName>
</protein>
<evidence type="ECO:0000256" key="1">
    <source>
        <dbReference type="ARBA" id="ARBA00022617"/>
    </source>
</evidence>
<comment type="caution">
    <text evidence="8">The sequence shown here is derived from an EMBL/GenBank/DDBJ whole genome shotgun (WGS) entry which is preliminary data.</text>
</comment>
<keyword evidence="1 4" id="KW-0349">Heme</keyword>
<evidence type="ECO:0000259" key="7">
    <source>
        <dbReference type="PROSITE" id="PS51007"/>
    </source>
</evidence>
<dbReference type="PROSITE" id="PS51007">
    <property type="entry name" value="CYTC"/>
    <property type="match status" value="1"/>
</dbReference>
<keyword evidence="3 4" id="KW-0408">Iron</keyword>